<dbReference type="PANTHER" id="PTHR46910:SF38">
    <property type="entry name" value="ZN(2)-C6 FUNGAL-TYPE DOMAIN-CONTAINING PROTEIN"/>
    <property type="match status" value="1"/>
</dbReference>
<protein>
    <recommendedName>
        <fullName evidence="3">Xylanolytic transcriptional activator regulatory domain-containing protein</fullName>
    </recommendedName>
</protein>
<keyword evidence="5" id="KW-1185">Reference proteome</keyword>
<feature type="region of interest" description="Disordered" evidence="2">
    <location>
        <begin position="728"/>
        <end position="761"/>
    </location>
</feature>
<proteinExistence type="predicted"/>
<feature type="compositionally biased region" description="Low complexity" evidence="2">
    <location>
        <begin position="104"/>
        <end position="122"/>
    </location>
</feature>
<evidence type="ECO:0000256" key="2">
    <source>
        <dbReference type="SAM" id="MobiDB-lite"/>
    </source>
</evidence>
<dbReference type="GO" id="GO:0003677">
    <property type="term" value="F:DNA binding"/>
    <property type="evidence" value="ECO:0007669"/>
    <property type="project" value="InterPro"/>
</dbReference>
<keyword evidence="1" id="KW-0539">Nucleus</keyword>
<dbReference type="Pfam" id="PF04082">
    <property type="entry name" value="Fungal_trans"/>
    <property type="match status" value="1"/>
</dbReference>
<feature type="compositionally biased region" description="Polar residues" evidence="2">
    <location>
        <begin position="744"/>
        <end position="756"/>
    </location>
</feature>
<evidence type="ECO:0000256" key="1">
    <source>
        <dbReference type="ARBA" id="ARBA00023242"/>
    </source>
</evidence>
<dbReference type="GO" id="GO:0003700">
    <property type="term" value="F:DNA-binding transcription factor activity"/>
    <property type="evidence" value="ECO:0007669"/>
    <property type="project" value="InterPro"/>
</dbReference>
<dbReference type="InterPro" id="IPR007219">
    <property type="entry name" value="XnlR_reg_dom"/>
</dbReference>
<dbReference type="PANTHER" id="PTHR46910">
    <property type="entry name" value="TRANSCRIPTION FACTOR PDR1"/>
    <property type="match status" value="1"/>
</dbReference>
<dbReference type="GO" id="GO:0006351">
    <property type="term" value="P:DNA-templated transcription"/>
    <property type="evidence" value="ECO:0007669"/>
    <property type="project" value="InterPro"/>
</dbReference>
<evidence type="ECO:0000259" key="3">
    <source>
        <dbReference type="SMART" id="SM00906"/>
    </source>
</evidence>
<dbReference type="AlphaFoldDB" id="A0A067Q4I2"/>
<organism evidence="4 5">
    <name type="scientific">Jaapia argillacea MUCL 33604</name>
    <dbReference type="NCBI Taxonomy" id="933084"/>
    <lineage>
        <taxon>Eukaryota</taxon>
        <taxon>Fungi</taxon>
        <taxon>Dikarya</taxon>
        <taxon>Basidiomycota</taxon>
        <taxon>Agaricomycotina</taxon>
        <taxon>Agaricomycetes</taxon>
        <taxon>Agaricomycetidae</taxon>
        <taxon>Jaapiales</taxon>
        <taxon>Jaapiaceae</taxon>
        <taxon>Jaapia</taxon>
    </lineage>
</organism>
<name>A0A067Q4I2_9AGAM</name>
<sequence length="1001" mass="112097">MEALLKRLRPETDFSDLLGPPVVRDSWKNESELAQQSISPAARNQPLAKISGLNRVSPSTNPCSSFPTPSLPPSSSTTFPRISDGPSSSSRQRPRGVWRSTPPSDTLASDDAASDSSGYTSDSEVEAPRSIHTVSRTNGPRRLTVRGFEPLDGHVPVDPTHASPNSSNFTDTRARFHGKSSTVRWAGHARLLKQMHIDEVNGKGKDNKVKTEVDSEDEMTGLAFEDESLHHMMPAKRRPEFWITPPWEQAWDGCHYDHPSKISQILPDAFPPPDLAQSLIDLYFHHSNTQFPLLHRPTFERQWASGLHTRDVWFACLSMSLFAVGSRWSDDERVLSDGLSVGPSGSEGQPPPDESRKWHRAGWKYFNASMTTLYKRKSILTPACLFEIQTYSLLATFLRGTKYFVVSWLVVSMGIRKAQDVGVHRRRVYGKNKKPSTEEELWKRAWWNLVAFDSITSSALGRPCSTREEDFDTEFPLEVDDEYWEHEDPDLAFKQPPGKPSLVTAFNFWVRLSQIKAFALRTLWAIDKSKVFLGLVGPDWRDRIMKELNDALTEWIDSIPPHLKWSSKMDNPIFANQATTIYTIYFLTQIMIYRPFIPPLLPMSGDRDTSRSTSKPMYPALSICNNAARSCVAIIESQLRDGVSNVSACINVAQMCSGIILMNVWSYLAKQKAGVVVAPPEDSKEPSAECVDMMLSDVNKFLKVLQCAAPRWENAGFIIKKIRESMPANSGESPSASGGGSPSTLVQSQHPTSYDRSSAHPHLNFENRVVLTLPTDRNGPDGSSQQQRPTAGPSGLEWFAASQPSQVYPSNYVPPALPAGAIYPGAQYPFAPRLELQRHDNRRRYSHSARQSRVAAHQPSSSGIDHRRPSISTDKPVMSISQSRRMSNATAPAPQGHILEHEVPYRPSYSGGGYTADVHRHRMNEEFAPPAHVGHTFNEDRIARNSPRWEEWGQYIPPHPYSSNVDTPPIRQRSGSITHHRTILPDPILLSMRAAQDLLPR</sequence>
<reference evidence="5" key="1">
    <citation type="journal article" date="2014" name="Proc. Natl. Acad. Sci. U.S.A.">
        <title>Extensive sampling of basidiomycete genomes demonstrates inadequacy of the white-rot/brown-rot paradigm for wood decay fungi.</title>
        <authorList>
            <person name="Riley R."/>
            <person name="Salamov A.A."/>
            <person name="Brown D.W."/>
            <person name="Nagy L.G."/>
            <person name="Floudas D."/>
            <person name="Held B.W."/>
            <person name="Levasseur A."/>
            <person name="Lombard V."/>
            <person name="Morin E."/>
            <person name="Otillar R."/>
            <person name="Lindquist E.A."/>
            <person name="Sun H."/>
            <person name="LaButti K.M."/>
            <person name="Schmutz J."/>
            <person name="Jabbour D."/>
            <person name="Luo H."/>
            <person name="Baker S.E."/>
            <person name="Pisabarro A.G."/>
            <person name="Walton J.D."/>
            <person name="Blanchette R.A."/>
            <person name="Henrissat B."/>
            <person name="Martin F."/>
            <person name="Cullen D."/>
            <person name="Hibbett D.S."/>
            <person name="Grigoriev I.V."/>
        </authorList>
    </citation>
    <scope>NUCLEOTIDE SEQUENCE [LARGE SCALE GENOMIC DNA]</scope>
    <source>
        <strain evidence="5">MUCL 33604</strain>
    </source>
</reference>
<feature type="compositionally biased region" description="Polar residues" evidence="2">
    <location>
        <begin position="162"/>
        <end position="171"/>
    </location>
</feature>
<dbReference type="Proteomes" id="UP000027265">
    <property type="component" value="Unassembled WGS sequence"/>
</dbReference>
<dbReference type="CDD" id="cd12148">
    <property type="entry name" value="fungal_TF_MHR"/>
    <property type="match status" value="1"/>
</dbReference>
<dbReference type="InterPro" id="IPR050987">
    <property type="entry name" value="AtrR-like"/>
</dbReference>
<feature type="region of interest" description="Disordered" evidence="2">
    <location>
        <begin position="773"/>
        <end position="797"/>
    </location>
</feature>
<feature type="region of interest" description="Disordered" evidence="2">
    <location>
        <begin position="1"/>
        <end position="174"/>
    </location>
</feature>
<dbReference type="HOGENOM" id="CLU_006019_0_0_1"/>
<accession>A0A067Q4I2</accession>
<dbReference type="SMART" id="SM00906">
    <property type="entry name" value="Fungal_trans"/>
    <property type="match status" value="1"/>
</dbReference>
<gene>
    <name evidence="4" type="ORF">JAAARDRAFT_58100</name>
</gene>
<dbReference type="InParanoid" id="A0A067Q4I2"/>
<feature type="region of interest" description="Disordered" evidence="2">
    <location>
        <begin position="842"/>
        <end position="882"/>
    </location>
</feature>
<dbReference type="EMBL" id="KL197719">
    <property type="protein sequence ID" value="KDQ57491.1"/>
    <property type="molecule type" value="Genomic_DNA"/>
</dbReference>
<dbReference type="OrthoDB" id="4456959at2759"/>
<evidence type="ECO:0000313" key="4">
    <source>
        <dbReference type="EMBL" id="KDQ57491.1"/>
    </source>
</evidence>
<feature type="compositionally biased region" description="Low complexity" evidence="2">
    <location>
        <begin position="62"/>
        <end position="91"/>
    </location>
</feature>
<dbReference type="GO" id="GO:0008270">
    <property type="term" value="F:zinc ion binding"/>
    <property type="evidence" value="ECO:0007669"/>
    <property type="project" value="InterPro"/>
</dbReference>
<evidence type="ECO:0000313" key="5">
    <source>
        <dbReference type="Proteomes" id="UP000027265"/>
    </source>
</evidence>
<feature type="compositionally biased region" description="Basic and acidic residues" evidence="2">
    <location>
        <begin position="1"/>
        <end position="12"/>
    </location>
</feature>
<feature type="domain" description="Xylanolytic transcriptional activator regulatory" evidence="3">
    <location>
        <begin position="407"/>
        <end position="482"/>
    </location>
</feature>